<dbReference type="PANTHER" id="PTHR32089">
    <property type="entry name" value="METHYL-ACCEPTING CHEMOTAXIS PROTEIN MCPB"/>
    <property type="match status" value="1"/>
</dbReference>
<proteinExistence type="inferred from homology"/>
<feature type="coiled-coil region" evidence="5">
    <location>
        <begin position="434"/>
        <end position="485"/>
    </location>
</feature>
<evidence type="ECO:0000313" key="8">
    <source>
        <dbReference type="EMBL" id="MDM7860922.1"/>
    </source>
</evidence>
<name>A0ABT7SXJ5_9ALTE</name>
<dbReference type="RefSeq" id="WP_289365207.1">
    <property type="nucleotide sequence ID" value="NZ_JAUCBP010000007.1"/>
</dbReference>
<dbReference type="SUPFAM" id="SSF58104">
    <property type="entry name" value="Methyl-accepting chemotaxis protein (MCP) signaling domain"/>
    <property type="match status" value="1"/>
</dbReference>
<dbReference type="InterPro" id="IPR003660">
    <property type="entry name" value="HAMP_dom"/>
</dbReference>
<reference evidence="8 9" key="1">
    <citation type="submission" date="2023-06" db="EMBL/GenBank/DDBJ databases">
        <title>Alteromonas sp. ASW11-36 isolated from intertidal sand.</title>
        <authorList>
            <person name="Li Y."/>
        </authorList>
    </citation>
    <scope>NUCLEOTIDE SEQUENCE [LARGE SCALE GENOMIC DNA]</scope>
    <source>
        <strain evidence="8 9">ASW11-36</strain>
    </source>
</reference>
<sequence>MKLTVIQKIVLGFLALGLLLLLTSFLSYLGLKDISQAAESVVKEKMPVQAEVIDIQAGALRLANITTNGFHERNSAELATNKQLFDANRDQFNEVIAALSTLINADQLEQLQPMQAFLTASEQMYIARARHLALRADAQVVGQEVIDYADEASALMIDLSYLSSDDPGLQTLIGAGAGIDNKLAPMLGATKELIASDDPELSSVILDDLQYAISNIEVDKDYANRLAETIDDEGIVEMFNEQFDALKNALENPNGLFATQREKLAAIAEADTNYQTARKELDQGLANIDALFNEISQQTLEGQNEILDNVDLNILKSLIISIVGLTAVVGLAFLATRSIAVPLGRINKGLNKLIDGDLTTRLNEDGHCEFASLARKVNELSGSLRTLVGNILEQEHILDDVTKRSGEMARLSLEQVDKQRVQIQRTSENTNEVRMKSQSNLQQVEESLQQLQLANEQSEQVIKLLERSRQQVKSQAKQAEQSEQIVSRLDENSRNIGSILDVIKTIAEQTNLLALNAAIEAARAGEQGRGFAVVADEVRTLANRTHDSTEEIEKMIASLQTDANQAVKAIDEGKLKAQESVEVTQQVDAQVSEITQIVNALTQINDRIVADSKEQDVLLDQAATTLDQIVELAENTASSTQKSSEVTAEIEQQMASLKQAVDKFKV</sequence>
<dbReference type="Pfam" id="PF00672">
    <property type="entry name" value="HAMP"/>
    <property type="match status" value="1"/>
</dbReference>
<evidence type="ECO:0000256" key="1">
    <source>
        <dbReference type="ARBA" id="ARBA00004370"/>
    </source>
</evidence>
<keyword evidence="2 4" id="KW-0807">Transducer</keyword>
<evidence type="ECO:0000259" key="6">
    <source>
        <dbReference type="PROSITE" id="PS50111"/>
    </source>
</evidence>
<accession>A0ABT7SXJ5</accession>
<dbReference type="Pfam" id="PF00015">
    <property type="entry name" value="MCPsignal"/>
    <property type="match status" value="1"/>
</dbReference>
<comment type="similarity">
    <text evidence="3">Belongs to the methyl-accepting chemotaxis (MCP) protein family.</text>
</comment>
<dbReference type="Gene3D" id="1.10.287.950">
    <property type="entry name" value="Methyl-accepting chemotaxis protein"/>
    <property type="match status" value="1"/>
</dbReference>
<dbReference type="Proteomes" id="UP001234343">
    <property type="component" value="Unassembled WGS sequence"/>
</dbReference>
<dbReference type="Pfam" id="PF12729">
    <property type="entry name" value="4HB_MCP_1"/>
    <property type="match status" value="1"/>
</dbReference>
<dbReference type="CDD" id="cd06225">
    <property type="entry name" value="HAMP"/>
    <property type="match status" value="1"/>
</dbReference>
<keyword evidence="5" id="KW-0175">Coiled coil</keyword>
<evidence type="ECO:0000256" key="4">
    <source>
        <dbReference type="PROSITE-ProRule" id="PRU00284"/>
    </source>
</evidence>
<dbReference type="EMBL" id="JAUCBP010000007">
    <property type="protein sequence ID" value="MDM7860922.1"/>
    <property type="molecule type" value="Genomic_DNA"/>
</dbReference>
<evidence type="ECO:0000313" key="9">
    <source>
        <dbReference type="Proteomes" id="UP001234343"/>
    </source>
</evidence>
<feature type="domain" description="HAMP" evidence="7">
    <location>
        <begin position="337"/>
        <end position="389"/>
    </location>
</feature>
<dbReference type="PROSITE" id="PS50885">
    <property type="entry name" value="HAMP"/>
    <property type="match status" value="1"/>
</dbReference>
<comment type="subcellular location">
    <subcellularLocation>
        <location evidence="1">Membrane</location>
    </subcellularLocation>
</comment>
<comment type="caution">
    <text evidence="8">The sequence shown here is derived from an EMBL/GenBank/DDBJ whole genome shotgun (WGS) entry which is preliminary data.</text>
</comment>
<dbReference type="SMART" id="SM00283">
    <property type="entry name" value="MA"/>
    <property type="match status" value="1"/>
</dbReference>
<dbReference type="SMART" id="SM00304">
    <property type="entry name" value="HAMP"/>
    <property type="match status" value="1"/>
</dbReference>
<dbReference type="PANTHER" id="PTHR32089:SF70">
    <property type="entry name" value="ENERGY TAXIS MODULATING METHYL ACCEPTING SENSORY TRANSDUCER"/>
    <property type="match status" value="1"/>
</dbReference>
<dbReference type="InterPro" id="IPR024478">
    <property type="entry name" value="HlyB_4HB_MCP"/>
</dbReference>
<dbReference type="InterPro" id="IPR004089">
    <property type="entry name" value="MCPsignal_dom"/>
</dbReference>
<evidence type="ECO:0000259" key="7">
    <source>
        <dbReference type="PROSITE" id="PS50885"/>
    </source>
</evidence>
<protein>
    <submittedName>
        <fullName evidence="8">Methyl-accepting chemotaxis protein</fullName>
    </submittedName>
</protein>
<keyword evidence="9" id="KW-1185">Reference proteome</keyword>
<evidence type="ECO:0000256" key="5">
    <source>
        <dbReference type="SAM" id="Coils"/>
    </source>
</evidence>
<feature type="domain" description="Methyl-accepting transducer" evidence="6">
    <location>
        <begin position="414"/>
        <end position="630"/>
    </location>
</feature>
<gene>
    <name evidence="8" type="ORF">QTP81_09970</name>
</gene>
<dbReference type="PROSITE" id="PS50111">
    <property type="entry name" value="CHEMOTAXIS_TRANSDUC_2"/>
    <property type="match status" value="1"/>
</dbReference>
<organism evidence="8 9">
    <name type="scientific">Alteromonas arenosi</name>
    <dbReference type="NCBI Taxonomy" id="3055817"/>
    <lineage>
        <taxon>Bacteria</taxon>
        <taxon>Pseudomonadati</taxon>
        <taxon>Pseudomonadota</taxon>
        <taxon>Gammaproteobacteria</taxon>
        <taxon>Alteromonadales</taxon>
        <taxon>Alteromonadaceae</taxon>
        <taxon>Alteromonas/Salinimonas group</taxon>
        <taxon>Alteromonas</taxon>
    </lineage>
</organism>
<evidence type="ECO:0000256" key="2">
    <source>
        <dbReference type="ARBA" id="ARBA00023224"/>
    </source>
</evidence>
<evidence type="ECO:0000256" key="3">
    <source>
        <dbReference type="ARBA" id="ARBA00029447"/>
    </source>
</evidence>